<dbReference type="InterPro" id="IPR000873">
    <property type="entry name" value="AMP-dep_synth/lig_dom"/>
</dbReference>
<dbReference type="GO" id="GO:0005829">
    <property type="term" value="C:cytosol"/>
    <property type="evidence" value="ECO:0007669"/>
    <property type="project" value="TreeGrafter"/>
</dbReference>
<feature type="non-terminal residue" evidence="5">
    <location>
        <position position="1"/>
    </location>
</feature>
<evidence type="ECO:0000259" key="4">
    <source>
        <dbReference type="Pfam" id="PF16177"/>
    </source>
</evidence>
<dbReference type="Gene3D" id="3.40.50.12780">
    <property type="entry name" value="N-terminal domain of ligase-like"/>
    <property type="match status" value="1"/>
</dbReference>
<dbReference type="InterPro" id="IPR042099">
    <property type="entry name" value="ANL_N_sf"/>
</dbReference>
<evidence type="ECO:0000256" key="1">
    <source>
        <dbReference type="ARBA" id="ARBA00006432"/>
    </source>
</evidence>
<dbReference type="PANTHER" id="PTHR24095:SF14">
    <property type="entry name" value="ACETYL-COENZYME A SYNTHETASE 1"/>
    <property type="match status" value="1"/>
</dbReference>
<accession>A0AAD7JAC2</accession>
<dbReference type="InterPro" id="IPR032387">
    <property type="entry name" value="ACAS_N"/>
</dbReference>
<dbReference type="EMBL" id="JARJLG010000049">
    <property type="protein sequence ID" value="KAJ7760302.1"/>
    <property type="molecule type" value="Genomic_DNA"/>
</dbReference>
<feature type="domain" description="AMP-dependent synthetase/ligase" evidence="3">
    <location>
        <begin position="41"/>
        <end position="146"/>
    </location>
</feature>
<reference evidence="5" key="1">
    <citation type="submission" date="2023-03" db="EMBL/GenBank/DDBJ databases">
        <title>Massive genome expansion in bonnet fungi (Mycena s.s.) driven by repeated elements and novel gene families across ecological guilds.</title>
        <authorList>
            <consortium name="Lawrence Berkeley National Laboratory"/>
            <person name="Harder C.B."/>
            <person name="Miyauchi S."/>
            <person name="Viragh M."/>
            <person name="Kuo A."/>
            <person name="Thoen E."/>
            <person name="Andreopoulos B."/>
            <person name="Lu D."/>
            <person name="Skrede I."/>
            <person name="Drula E."/>
            <person name="Henrissat B."/>
            <person name="Morin E."/>
            <person name="Kohler A."/>
            <person name="Barry K."/>
            <person name="LaButti K."/>
            <person name="Morin E."/>
            <person name="Salamov A."/>
            <person name="Lipzen A."/>
            <person name="Mereny Z."/>
            <person name="Hegedus B."/>
            <person name="Baldrian P."/>
            <person name="Stursova M."/>
            <person name="Weitz H."/>
            <person name="Taylor A."/>
            <person name="Grigoriev I.V."/>
            <person name="Nagy L.G."/>
            <person name="Martin F."/>
            <person name="Kauserud H."/>
        </authorList>
    </citation>
    <scope>NUCLEOTIDE SEQUENCE</scope>
    <source>
        <strain evidence="5">CBHHK188m</strain>
    </source>
</reference>
<dbReference type="GO" id="GO:0003987">
    <property type="term" value="F:acetate-CoA ligase activity"/>
    <property type="evidence" value="ECO:0007669"/>
    <property type="project" value="UniProtKB-EC"/>
</dbReference>
<dbReference type="Pfam" id="PF16177">
    <property type="entry name" value="ACAS_N"/>
    <property type="match status" value="1"/>
</dbReference>
<dbReference type="SUPFAM" id="SSF56801">
    <property type="entry name" value="Acetyl-CoA synthetase-like"/>
    <property type="match status" value="1"/>
</dbReference>
<sequence length="168" mass="18469">QAKEMLTWIHPPSMVRAGAFATGDIAWFPDGTLNAAYNCVDRHAFARPDAIALIYEADEPGEGRSVTYAELLREVCGLANVLRRMGVKKGDTVSVYLPMTWHAAAAFIACTRIGAIHSVVFTGFFAKSLRDRVNDCRSRVLITSDEGRRGGKGIATVLQKTRIITKRE</sequence>
<protein>
    <recommendedName>
        <fullName evidence="2">acetate--CoA ligase</fullName>
        <ecNumber evidence="2">6.2.1.1</ecNumber>
    </recommendedName>
</protein>
<comment type="caution">
    <text evidence="5">The sequence shown here is derived from an EMBL/GenBank/DDBJ whole genome shotgun (WGS) entry which is preliminary data.</text>
</comment>
<feature type="domain" description="Acetyl-coenzyme A synthetase N-terminal" evidence="4">
    <location>
        <begin position="1"/>
        <end position="39"/>
    </location>
</feature>
<dbReference type="Proteomes" id="UP001215280">
    <property type="component" value="Unassembled WGS sequence"/>
</dbReference>
<evidence type="ECO:0000256" key="2">
    <source>
        <dbReference type="ARBA" id="ARBA00013275"/>
    </source>
</evidence>
<evidence type="ECO:0000313" key="6">
    <source>
        <dbReference type="Proteomes" id="UP001215280"/>
    </source>
</evidence>
<comment type="similarity">
    <text evidence="1">Belongs to the ATP-dependent AMP-binding enzyme family.</text>
</comment>
<dbReference type="Pfam" id="PF00501">
    <property type="entry name" value="AMP-binding"/>
    <property type="match status" value="1"/>
</dbReference>
<gene>
    <name evidence="5" type="ORF">DFH07DRAFT_740771</name>
</gene>
<proteinExistence type="inferred from homology"/>
<name>A0AAD7JAC2_9AGAR</name>
<dbReference type="AlphaFoldDB" id="A0AAD7JAC2"/>
<dbReference type="GO" id="GO:0006085">
    <property type="term" value="P:acetyl-CoA biosynthetic process"/>
    <property type="evidence" value="ECO:0007669"/>
    <property type="project" value="TreeGrafter"/>
</dbReference>
<dbReference type="PANTHER" id="PTHR24095">
    <property type="entry name" value="ACETYL-COENZYME A SYNTHETASE"/>
    <property type="match status" value="1"/>
</dbReference>
<evidence type="ECO:0000313" key="5">
    <source>
        <dbReference type="EMBL" id="KAJ7760302.1"/>
    </source>
</evidence>
<evidence type="ECO:0000259" key="3">
    <source>
        <dbReference type="Pfam" id="PF00501"/>
    </source>
</evidence>
<organism evidence="5 6">
    <name type="scientific">Mycena maculata</name>
    <dbReference type="NCBI Taxonomy" id="230809"/>
    <lineage>
        <taxon>Eukaryota</taxon>
        <taxon>Fungi</taxon>
        <taxon>Dikarya</taxon>
        <taxon>Basidiomycota</taxon>
        <taxon>Agaricomycotina</taxon>
        <taxon>Agaricomycetes</taxon>
        <taxon>Agaricomycetidae</taxon>
        <taxon>Agaricales</taxon>
        <taxon>Marasmiineae</taxon>
        <taxon>Mycenaceae</taxon>
        <taxon>Mycena</taxon>
    </lineage>
</organism>
<keyword evidence="6" id="KW-1185">Reference proteome</keyword>
<dbReference type="EC" id="6.2.1.1" evidence="2"/>